<dbReference type="GO" id="GO:0005886">
    <property type="term" value="C:plasma membrane"/>
    <property type="evidence" value="ECO:0007669"/>
    <property type="project" value="UniProtKB-SubCell"/>
</dbReference>
<gene>
    <name evidence="7" type="ORF">EBB54_04745</name>
</gene>
<feature type="transmembrane region" description="Helical" evidence="6">
    <location>
        <begin position="139"/>
        <end position="172"/>
    </location>
</feature>
<evidence type="ECO:0000256" key="1">
    <source>
        <dbReference type="ARBA" id="ARBA00004141"/>
    </source>
</evidence>
<name>A0A426DD12_9FIRM</name>
<comment type="caution">
    <text evidence="7">The sequence shown here is derived from an EMBL/GenBank/DDBJ whole genome shotgun (WGS) entry which is preliminary data.</text>
</comment>
<feature type="transmembrane region" description="Helical" evidence="6">
    <location>
        <begin position="72"/>
        <end position="93"/>
    </location>
</feature>
<dbReference type="RefSeq" id="WP_125126556.1">
    <property type="nucleotide sequence ID" value="NZ_RHJS01000002.1"/>
</dbReference>
<feature type="transmembrane region" description="Helical" evidence="6">
    <location>
        <begin position="241"/>
        <end position="261"/>
    </location>
</feature>
<dbReference type="Pfam" id="PF01925">
    <property type="entry name" value="TauE"/>
    <property type="match status" value="1"/>
</dbReference>
<evidence type="ECO:0000256" key="6">
    <source>
        <dbReference type="RuleBase" id="RU363041"/>
    </source>
</evidence>
<organism evidence="7 8">
    <name type="scientific">Schaedlerella arabinosiphila</name>
    <dbReference type="NCBI Taxonomy" id="2044587"/>
    <lineage>
        <taxon>Bacteria</taxon>
        <taxon>Bacillati</taxon>
        <taxon>Bacillota</taxon>
        <taxon>Clostridia</taxon>
        <taxon>Lachnospirales</taxon>
        <taxon>Lachnospiraceae</taxon>
        <taxon>Schaedlerella</taxon>
    </lineage>
</organism>
<feature type="transmembrane region" description="Helical" evidence="6">
    <location>
        <begin position="105"/>
        <end position="127"/>
    </location>
</feature>
<feature type="transmembrane region" description="Helical" evidence="6">
    <location>
        <begin position="211"/>
        <end position="229"/>
    </location>
</feature>
<evidence type="ECO:0000256" key="4">
    <source>
        <dbReference type="ARBA" id="ARBA00022989"/>
    </source>
</evidence>
<keyword evidence="8" id="KW-1185">Reference proteome</keyword>
<dbReference type="AlphaFoldDB" id="A0A426DD12"/>
<feature type="transmembrane region" description="Helical" evidence="6">
    <location>
        <begin position="184"/>
        <end position="204"/>
    </location>
</feature>
<proteinExistence type="inferred from homology"/>
<comment type="similarity">
    <text evidence="2 6">Belongs to the 4-toluene sulfonate uptake permease (TSUP) (TC 2.A.102) family.</text>
</comment>
<evidence type="ECO:0000256" key="5">
    <source>
        <dbReference type="ARBA" id="ARBA00023136"/>
    </source>
</evidence>
<comment type="subcellular location">
    <subcellularLocation>
        <location evidence="6">Cell membrane</location>
        <topology evidence="6">Multi-pass membrane protein</topology>
    </subcellularLocation>
    <subcellularLocation>
        <location evidence="1">Membrane</location>
        <topology evidence="1">Multi-pass membrane protein</topology>
    </subcellularLocation>
</comment>
<dbReference type="InterPro" id="IPR002781">
    <property type="entry name" value="TM_pro_TauE-like"/>
</dbReference>
<evidence type="ECO:0000256" key="3">
    <source>
        <dbReference type="ARBA" id="ARBA00022692"/>
    </source>
</evidence>
<dbReference type="PANTHER" id="PTHR43701:SF2">
    <property type="entry name" value="MEMBRANE TRANSPORTER PROTEIN YJNA-RELATED"/>
    <property type="match status" value="1"/>
</dbReference>
<dbReference type="PANTHER" id="PTHR43701">
    <property type="entry name" value="MEMBRANE TRANSPORTER PROTEIN MJ0441-RELATED"/>
    <property type="match status" value="1"/>
</dbReference>
<keyword evidence="4 6" id="KW-1133">Transmembrane helix</keyword>
<evidence type="ECO:0000313" key="7">
    <source>
        <dbReference type="EMBL" id="RRK30760.1"/>
    </source>
</evidence>
<evidence type="ECO:0000256" key="2">
    <source>
        <dbReference type="ARBA" id="ARBA00009142"/>
    </source>
</evidence>
<keyword evidence="3 6" id="KW-0812">Transmembrane</keyword>
<dbReference type="InterPro" id="IPR051598">
    <property type="entry name" value="TSUP/Inactive_protease-like"/>
</dbReference>
<protein>
    <recommendedName>
        <fullName evidence="6">Probable membrane transporter protein</fullName>
    </recommendedName>
</protein>
<keyword evidence="5 6" id="KW-0472">Membrane</keyword>
<feature type="transmembrane region" description="Helical" evidence="6">
    <location>
        <begin position="41"/>
        <end position="60"/>
    </location>
</feature>
<evidence type="ECO:0000313" key="8">
    <source>
        <dbReference type="Proteomes" id="UP000274920"/>
    </source>
</evidence>
<keyword evidence="6" id="KW-1003">Cell membrane</keyword>
<dbReference type="EMBL" id="RHJS01000002">
    <property type="protein sequence ID" value="RRK30760.1"/>
    <property type="molecule type" value="Genomic_DNA"/>
</dbReference>
<sequence>MVLLIFFAICFCASVIGAICGIGGGVIIKPVLDAFHIMDVSVISFLSGCTVLSMTAYSVVKSKMSKESHIDRKIGVPLAAGAAFGGLAGKWMFSRAAALSPDPGRVGALQASCLLAVTLGTLAYTICKAKITTKHVENPAVCVLIGLFLGILSSFLGIGGGPINLVVLFFFFSMTTKAAAENSLYIILFSQIASLVSSIVTKTIPDFEIPILVLMASGGILGGITGRSLNKKISDRRVDQLFLSFMVVIILINIYNIYIYLG</sequence>
<accession>A0A426DD12</accession>
<reference evidence="7" key="1">
    <citation type="submission" date="2018-10" db="EMBL/GenBank/DDBJ databases">
        <title>Schaedlerella arabinophila gen. nov. sp. nov., isolated from the mouse intestinal tract and comparative analysis with the genome of the closely related altered Schaedler flora strain ASF502.</title>
        <authorList>
            <person name="Miyake S."/>
            <person name="Soh M."/>
            <person name="Seedorf H."/>
        </authorList>
    </citation>
    <scope>NUCLEOTIDE SEQUENCE [LARGE SCALE GENOMIC DNA]</scope>
    <source>
        <strain evidence="7">DSM 106076</strain>
    </source>
</reference>
<dbReference type="Proteomes" id="UP000274920">
    <property type="component" value="Unassembled WGS sequence"/>
</dbReference>